<feature type="non-terminal residue" evidence="3">
    <location>
        <position position="597"/>
    </location>
</feature>
<dbReference type="InterPro" id="IPR036582">
    <property type="entry name" value="Mao_N_sf"/>
</dbReference>
<reference evidence="3 4" key="1">
    <citation type="submission" date="2018-09" db="EMBL/GenBank/DDBJ databases">
        <title>Discovery and Ecogenomic Context for Candidatus Cryosericales, a Global Caldiserica Order Active in Thawing Permafrost.</title>
        <authorList>
            <person name="Martinez M.A."/>
            <person name="Woodcroft B.J."/>
            <person name="Ignacio Espinoza J.C."/>
            <person name="Zayed A."/>
            <person name="Singleton C.M."/>
            <person name="Boyd J."/>
            <person name="Li Y.-F."/>
            <person name="Purvine S."/>
            <person name="Maughan H."/>
            <person name="Hodgkins S.B."/>
            <person name="Anderson D."/>
            <person name="Sederholm M."/>
            <person name="Temperton B."/>
            <person name="Saleska S.R."/>
            <person name="Tyson G.W."/>
            <person name="Rich V.I."/>
        </authorList>
    </citation>
    <scope>NUCLEOTIDE SEQUENCE [LARGE SCALE GENOMIC DNA]</scope>
    <source>
        <strain evidence="3 4">SMC5</strain>
    </source>
</reference>
<organism evidence="3 4">
    <name type="scientific">Candidatus Cryosericum odellii</name>
    <dbReference type="NCBI Taxonomy" id="2290917"/>
    <lineage>
        <taxon>Bacteria</taxon>
        <taxon>Pseudomonadati</taxon>
        <taxon>Caldisericota/Cryosericota group</taxon>
        <taxon>Candidatus Cryosericota</taxon>
        <taxon>Candidatus Cryosericia</taxon>
        <taxon>Candidatus Cryosericales</taxon>
        <taxon>Candidatus Cryosericaceae</taxon>
        <taxon>Candidatus Cryosericum</taxon>
    </lineage>
</organism>
<proteinExistence type="predicted"/>
<dbReference type="Gene3D" id="2.60.40.1080">
    <property type="match status" value="1"/>
</dbReference>
<evidence type="ECO:0000313" key="4">
    <source>
        <dbReference type="Proteomes" id="UP000266489"/>
    </source>
</evidence>
<feature type="signal peptide" evidence="1">
    <location>
        <begin position="1"/>
        <end position="19"/>
    </location>
</feature>
<dbReference type="SUPFAM" id="SSF55383">
    <property type="entry name" value="Copper amine oxidase, domain N"/>
    <property type="match status" value="2"/>
</dbReference>
<evidence type="ECO:0000259" key="2">
    <source>
        <dbReference type="Pfam" id="PF07833"/>
    </source>
</evidence>
<feature type="domain" description="Copper amine oxidase-like N-terminal" evidence="2">
    <location>
        <begin position="506"/>
        <end position="596"/>
    </location>
</feature>
<dbReference type="Gene3D" id="3.30.457.10">
    <property type="entry name" value="Copper amine oxidase-like, N-terminal domain"/>
    <property type="match status" value="2"/>
</dbReference>
<gene>
    <name evidence="3" type="ORF">SMC5_07075</name>
</gene>
<dbReference type="InterPro" id="IPR012854">
    <property type="entry name" value="Cu_amine_oxidase-like_N"/>
</dbReference>
<dbReference type="AlphaFoldDB" id="A0A398D1P4"/>
<keyword evidence="1" id="KW-0732">Signal</keyword>
<name>A0A398D1P4_9BACT</name>
<evidence type="ECO:0000256" key="1">
    <source>
        <dbReference type="SAM" id="SignalP"/>
    </source>
</evidence>
<dbReference type="Pfam" id="PF07833">
    <property type="entry name" value="Cu_amine_oxidN1"/>
    <property type="match status" value="1"/>
</dbReference>
<evidence type="ECO:0000313" key="3">
    <source>
        <dbReference type="EMBL" id="RIE09426.1"/>
    </source>
</evidence>
<sequence length="597" mass="60389">MKKSLSVFVALAMVLSLFAGVGARSARADVTLTVTPSGNFVGGVDARGPTPVDAVGTVASITDGIHAVVDVTRTDAGRFGATPNVSVLRATAATSTDPLWAVSGDQSITFGGGYTFVPGDSITVAAATRNGAGTIISCNTPTTLAQVHVTTAAVGTIGPAIKKTVGTTSSTDVTWKIAGSHTVTFASTALLKALDVLDVSMVWVVAEVPAVAFLTLAGAITAGNVASATWQDTTGASYTASYTVVAGDTLTTVTTRLIDAINAVAGANIIATNATASAIMLTQRVAGTVGNGRKLTTGTTAIAATLTIHTLGGLTSPVLVEMGKTVQLVAVDPTGAIVTATWTSSLPAIVTVNAGGLVTAMRDSGVVLVTASHGIYTGSFVVIPISPQTITRLAVGLVPARLKVTGQQQFGAIGAGKAYGNLDYTTQAVWTDTLRVAAVFSVAPAQGLLTYRTAETGTVSAHAAGLTTTVTVKINAAGAVTIVKVPVVPVVPKRVVVLTIGSDIVTVDGHATKVDAAPEIVAGRTFVPIRFIAETFGSTVKWLSLTGSITITLRSTAIILQIENATGVINGKIVALDAAPYIKNSRSMVPLRVISES</sequence>
<dbReference type="EMBL" id="QXIU01000170">
    <property type="protein sequence ID" value="RIE09426.1"/>
    <property type="molecule type" value="Genomic_DNA"/>
</dbReference>
<accession>A0A398D1P4</accession>
<comment type="caution">
    <text evidence="3">The sequence shown here is derived from an EMBL/GenBank/DDBJ whole genome shotgun (WGS) entry which is preliminary data.</text>
</comment>
<protein>
    <recommendedName>
        <fullName evidence="2">Copper amine oxidase-like N-terminal domain-containing protein</fullName>
    </recommendedName>
</protein>
<dbReference type="Proteomes" id="UP000266489">
    <property type="component" value="Unassembled WGS sequence"/>
</dbReference>
<feature type="chain" id="PRO_5017398441" description="Copper amine oxidase-like N-terminal domain-containing protein" evidence="1">
    <location>
        <begin position="20"/>
        <end position="597"/>
    </location>
</feature>
<dbReference type="RefSeq" id="WP_207799130.1">
    <property type="nucleotide sequence ID" value="NZ_QXIU01000170.1"/>
</dbReference>